<name>A0A837DFC4_9PSEU</name>
<dbReference type="GO" id="GO:0015385">
    <property type="term" value="F:sodium:proton antiporter activity"/>
    <property type="evidence" value="ECO:0007669"/>
    <property type="project" value="TreeGrafter"/>
</dbReference>
<dbReference type="RefSeq" id="WP_037307670.1">
    <property type="nucleotide sequence ID" value="NZ_CALJZO010000022.1"/>
</dbReference>
<dbReference type="PANTHER" id="PTHR34703:SF1">
    <property type="entry name" value="ANTIPORTER SUBUNIT MNHG2-RELATED"/>
    <property type="match status" value="1"/>
</dbReference>
<evidence type="ECO:0000313" key="4">
    <source>
        <dbReference type="EMBL" id="KHF45992.1"/>
    </source>
</evidence>
<evidence type="ECO:0000256" key="2">
    <source>
        <dbReference type="SAM" id="MobiDB-lite"/>
    </source>
</evidence>
<keyword evidence="3" id="KW-0472">Membrane</keyword>
<keyword evidence="3" id="KW-1133">Transmembrane helix</keyword>
<dbReference type="PANTHER" id="PTHR34703">
    <property type="entry name" value="ANTIPORTER SUBUNIT MNHG2-RELATED"/>
    <property type="match status" value="1"/>
</dbReference>
<proteinExistence type="inferred from homology"/>
<dbReference type="Proteomes" id="UP000030848">
    <property type="component" value="Unassembled WGS sequence"/>
</dbReference>
<feature type="transmembrane region" description="Helical" evidence="3">
    <location>
        <begin position="12"/>
        <end position="31"/>
    </location>
</feature>
<feature type="region of interest" description="Disordered" evidence="2">
    <location>
        <begin position="87"/>
        <end position="114"/>
    </location>
</feature>
<feature type="transmembrane region" description="Helical" evidence="3">
    <location>
        <begin position="64"/>
        <end position="87"/>
    </location>
</feature>
<keyword evidence="3" id="KW-0812">Transmembrane</keyword>
<evidence type="ECO:0000313" key="5">
    <source>
        <dbReference type="Proteomes" id="UP000030848"/>
    </source>
</evidence>
<dbReference type="InterPro" id="IPR005133">
    <property type="entry name" value="PhaG_MnhG_YufB"/>
</dbReference>
<dbReference type="Pfam" id="PF03334">
    <property type="entry name" value="PhaG_MnhG_YufB"/>
    <property type="match status" value="1"/>
</dbReference>
<comment type="caution">
    <text evidence="4">The sequence shown here is derived from an EMBL/GenBank/DDBJ whole genome shotgun (WGS) entry which is preliminary data.</text>
</comment>
<reference evidence="4 5" key="1">
    <citation type="submission" date="2014-10" db="EMBL/GenBank/DDBJ databases">
        <title>Genome sequence of Micropolyspora internatus JCM3315.</title>
        <authorList>
            <person name="Shin S.-K."/>
            <person name="Yi H."/>
        </authorList>
    </citation>
    <scope>NUCLEOTIDE SEQUENCE [LARGE SCALE GENOMIC DNA]</scope>
    <source>
        <strain evidence="4 5">JCM 3315</strain>
    </source>
</reference>
<dbReference type="AlphaFoldDB" id="A0A837DFC4"/>
<protein>
    <submittedName>
        <fullName evidence="4">Sodium:proton antiporter</fullName>
    </submittedName>
</protein>
<comment type="similarity">
    <text evidence="1">Belongs to the CPA3 antiporters (TC 2.A.63) subunit G family.</text>
</comment>
<accession>A0A837DFC4</accession>
<sequence length="114" mass="12266">MIAVLLEVLGSALLLLGLTLQTISLLGVLRLPNTYLQLHAQGLATGPGVIAVLASSIATKNPEVMTFAALTIAFVTITSPISSHAIARSEYRRQRRRQRHASRVEKPRGGNQGR</sequence>
<evidence type="ECO:0000256" key="3">
    <source>
        <dbReference type="SAM" id="Phobius"/>
    </source>
</evidence>
<organism evidence="4 5">
    <name type="scientific">Saccharomonospora viridis</name>
    <dbReference type="NCBI Taxonomy" id="1852"/>
    <lineage>
        <taxon>Bacteria</taxon>
        <taxon>Bacillati</taxon>
        <taxon>Actinomycetota</taxon>
        <taxon>Actinomycetes</taxon>
        <taxon>Pseudonocardiales</taxon>
        <taxon>Pseudonocardiaceae</taxon>
        <taxon>Saccharomonospora</taxon>
    </lineage>
</organism>
<dbReference type="EMBL" id="JRZE01000001">
    <property type="protein sequence ID" value="KHF45992.1"/>
    <property type="molecule type" value="Genomic_DNA"/>
</dbReference>
<gene>
    <name evidence="4" type="ORF">MINT15_02930</name>
</gene>
<evidence type="ECO:0000256" key="1">
    <source>
        <dbReference type="ARBA" id="ARBA00008404"/>
    </source>
</evidence>
<dbReference type="OrthoDB" id="4736878at2"/>